<evidence type="ECO:0000313" key="14">
    <source>
        <dbReference type="Proteomes" id="UP000002729"/>
    </source>
</evidence>
<protein>
    <recommendedName>
        <fullName evidence="11">Peptidyl-prolyl cis-trans isomerase</fullName>
        <ecNumber evidence="11">5.2.1.8</ecNumber>
    </recommendedName>
</protein>
<reference evidence="13 14" key="1">
    <citation type="journal article" date="2011" name="Proc. Natl. Acad. Sci. U.S.A.">
        <title>Niche of harmful alga Aureococcus anophagefferens revealed through ecogenomics.</title>
        <authorList>
            <person name="Gobler C.J."/>
            <person name="Berry D.L."/>
            <person name="Dyhrman S.T."/>
            <person name="Wilhelm S.W."/>
            <person name="Salamov A."/>
            <person name="Lobanov A.V."/>
            <person name="Zhang Y."/>
            <person name="Collier J.L."/>
            <person name="Wurch L.L."/>
            <person name="Kustka A.B."/>
            <person name="Dill B.D."/>
            <person name="Shah M."/>
            <person name="VerBerkmoes N.C."/>
            <person name="Kuo A."/>
            <person name="Terry A."/>
            <person name="Pangilinan J."/>
            <person name="Lindquist E.A."/>
            <person name="Lucas S."/>
            <person name="Paulsen I.T."/>
            <person name="Hattenrath-Lehmann T.K."/>
            <person name="Talmage S.C."/>
            <person name="Walker E.A."/>
            <person name="Koch F."/>
            <person name="Burson A.M."/>
            <person name="Marcoval M.A."/>
            <person name="Tang Y.Z."/>
            <person name="Lecleir G.R."/>
            <person name="Coyne K.J."/>
            <person name="Berg G.M."/>
            <person name="Bertrand E.M."/>
            <person name="Saito M.A."/>
            <person name="Gladyshev V.N."/>
            <person name="Grigoriev I.V."/>
        </authorList>
    </citation>
    <scope>NUCLEOTIDE SEQUENCE [LARGE SCALE GENOMIC DNA]</scope>
    <source>
        <strain evidence="14">CCMP 1984</strain>
    </source>
</reference>
<dbReference type="InParanoid" id="F0Y5X2"/>
<dbReference type="GO" id="GO:0042025">
    <property type="term" value="C:host cell nucleus"/>
    <property type="evidence" value="ECO:0007669"/>
    <property type="project" value="UniProtKB-SubCell"/>
</dbReference>
<evidence type="ECO:0000256" key="8">
    <source>
        <dbReference type="ARBA" id="ARBA00054022"/>
    </source>
</evidence>
<evidence type="ECO:0000256" key="6">
    <source>
        <dbReference type="ARBA" id="ARBA00023200"/>
    </source>
</evidence>
<dbReference type="KEGG" id="aaf:AURANDRAFT_16091"/>
<dbReference type="Proteomes" id="UP000002729">
    <property type="component" value="Unassembled WGS sequence"/>
</dbReference>
<dbReference type="InterPro" id="IPR046357">
    <property type="entry name" value="PPIase_dom_sf"/>
</dbReference>
<dbReference type="InterPro" id="IPR051370">
    <property type="entry name" value="PPIase_Pin1"/>
</dbReference>
<dbReference type="GeneID" id="20218593"/>
<comment type="function">
    <text evidence="8">Peptidyl-prolyl cis/trans isomerase (PPIase) that acts as a key virulence factor by promoting host leukocyte transformation. Binds to and isomerizes specific phosphorylated Ser/Thr-Pro (pSer/Thr-Pro) motifs in a subset of proteins, resulting in conformational changes in the proteins. Promotes host leukocyte transformation by binding to phosphorylated host FBXW7, disrupting dimerization and promoting FBXW7 autoubiquitination and subsequent degradation. Degradation of host FBXW7, leads to stabilization of JUN, which promotes cell transformation.</text>
</comment>
<evidence type="ECO:0000256" key="7">
    <source>
        <dbReference type="ARBA" id="ARBA00023235"/>
    </source>
</evidence>
<dbReference type="eggNOG" id="KOG3259">
    <property type="taxonomic scope" value="Eukaryota"/>
</dbReference>
<dbReference type="Pfam" id="PF00639">
    <property type="entry name" value="Rotamase"/>
    <property type="match status" value="1"/>
</dbReference>
<dbReference type="OrthoDB" id="2530521at2759"/>
<evidence type="ECO:0000256" key="3">
    <source>
        <dbReference type="ARBA" id="ARBA00004192"/>
    </source>
</evidence>
<dbReference type="GO" id="GO:0003755">
    <property type="term" value="F:peptidyl-prolyl cis-trans isomerase activity"/>
    <property type="evidence" value="ECO:0007669"/>
    <property type="project" value="UniProtKB-UniRule"/>
</dbReference>
<dbReference type="InterPro" id="IPR000297">
    <property type="entry name" value="PPIase_PpiC"/>
</dbReference>
<dbReference type="FunFam" id="3.10.50.40:FF:000010">
    <property type="entry name" value="Peptidyl-prolyl cis-trans isomerase Pin1"/>
    <property type="match status" value="1"/>
</dbReference>
<dbReference type="RefSeq" id="XP_009035763.1">
    <property type="nucleotide sequence ID" value="XM_009037515.1"/>
</dbReference>
<name>F0Y5X2_AURAN</name>
<keyword evidence="14" id="KW-1185">Reference proteome</keyword>
<dbReference type="PANTHER" id="PTHR10657">
    <property type="entry name" value="PEPTIDYL-PROLYL CIS-TRANS ISOMERASE"/>
    <property type="match status" value="1"/>
</dbReference>
<evidence type="ECO:0000256" key="11">
    <source>
        <dbReference type="RuleBase" id="RU363014"/>
    </source>
</evidence>
<evidence type="ECO:0000256" key="9">
    <source>
        <dbReference type="ARBA" id="ARBA00066165"/>
    </source>
</evidence>
<evidence type="ECO:0000256" key="10">
    <source>
        <dbReference type="PROSITE-ProRule" id="PRU00278"/>
    </source>
</evidence>
<keyword evidence="4" id="KW-1048">Host nucleus</keyword>
<accession>F0Y5X2</accession>
<sequence>KVHCLHVVRKHRDSRNPTSWRNPAKRVTRSVDDATDELRIARSKLLAAPSYRREDLFKELAKAQSDCGSAKKGGDLGFFRRGKMSPPFEVAAFNLDVGELSKTVASSSGVHLIYRV</sequence>
<gene>
    <name evidence="13" type="ORF">AURANDRAFT_16091</name>
</gene>
<dbReference type="OMA" id="WEMRTSR"/>
<dbReference type="GO" id="GO:0005634">
    <property type="term" value="C:nucleus"/>
    <property type="evidence" value="ECO:0007669"/>
    <property type="project" value="TreeGrafter"/>
</dbReference>
<keyword evidence="6" id="KW-1035">Host cytoplasm</keyword>
<evidence type="ECO:0000313" key="13">
    <source>
        <dbReference type="EMBL" id="EGB09719.1"/>
    </source>
</evidence>
<dbReference type="Gene3D" id="3.10.50.40">
    <property type="match status" value="1"/>
</dbReference>
<proteinExistence type="predicted"/>
<keyword evidence="5 10" id="KW-0697">Rotamase</keyword>
<evidence type="ECO:0000259" key="12">
    <source>
        <dbReference type="PROSITE" id="PS50198"/>
    </source>
</evidence>
<comment type="subunit">
    <text evidence="9">Interacts with host FBXW7; leading to FBXW7 autoubiquitination and subsequent degradation.</text>
</comment>
<dbReference type="PROSITE" id="PS50198">
    <property type="entry name" value="PPIC_PPIASE_2"/>
    <property type="match status" value="1"/>
</dbReference>
<dbReference type="GO" id="GO:0030430">
    <property type="term" value="C:host cell cytoplasm"/>
    <property type="evidence" value="ECO:0007669"/>
    <property type="project" value="UniProtKB-SubCell"/>
</dbReference>
<evidence type="ECO:0000256" key="1">
    <source>
        <dbReference type="ARBA" id="ARBA00000971"/>
    </source>
</evidence>
<dbReference type="SUPFAM" id="SSF54534">
    <property type="entry name" value="FKBP-like"/>
    <property type="match status" value="1"/>
</dbReference>
<feature type="non-terminal residue" evidence="13">
    <location>
        <position position="1"/>
    </location>
</feature>
<evidence type="ECO:0000256" key="5">
    <source>
        <dbReference type="ARBA" id="ARBA00023110"/>
    </source>
</evidence>
<evidence type="ECO:0000256" key="4">
    <source>
        <dbReference type="ARBA" id="ARBA00022562"/>
    </source>
</evidence>
<comment type="subcellular location">
    <subcellularLocation>
        <location evidence="3">Host cytoplasm</location>
    </subcellularLocation>
    <subcellularLocation>
        <location evidence="2">Host nucleus</location>
    </subcellularLocation>
</comment>
<evidence type="ECO:0000256" key="2">
    <source>
        <dbReference type="ARBA" id="ARBA00004147"/>
    </source>
</evidence>
<feature type="non-terminal residue" evidence="13">
    <location>
        <position position="116"/>
    </location>
</feature>
<keyword evidence="7 10" id="KW-0413">Isomerase</keyword>
<dbReference type="AlphaFoldDB" id="F0Y5X2"/>
<feature type="domain" description="PpiC" evidence="12">
    <location>
        <begin position="1"/>
        <end position="116"/>
    </location>
</feature>
<comment type="catalytic activity">
    <reaction evidence="1 11">
        <text>[protein]-peptidylproline (omega=180) = [protein]-peptidylproline (omega=0)</text>
        <dbReference type="Rhea" id="RHEA:16237"/>
        <dbReference type="Rhea" id="RHEA-COMP:10747"/>
        <dbReference type="Rhea" id="RHEA-COMP:10748"/>
        <dbReference type="ChEBI" id="CHEBI:83833"/>
        <dbReference type="ChEBI" id="CHEBI:83834"/>
        <dbReference type="EC" id="5.2.1.8"/>
    </reaction>
</comment>
<dbReference type="PANTHER" id="PTHR10657:SF4">
    <property type="entry name" value="PEPTIDYL-PROLYL CIS-TRANS ISOMERASE-RELATED"/>
    <property type="match status" value="1"/>
</dbReference>
<dbReference type="EC" id="5.2.1.8" evidence="11"/>
<organism evidence="14">
    <name type="scientific">Aureococcus anophagefferens</name>
    <name type="common">Harmful bloom alga</name>
    <dbReference type="NCBI Taxonomy" id="44056"/>
    <lineage>
        <taxon>Eukaryota</taxon>
        <taxon>Sar</taxon>
        <taxon>Stramenopiles</taxon>
        <taxon>Ochrophyta</taxon>
        <taxon>Pelagophyceae</taxon>
        <taxon>Pelagomonadales</taxon>
        <taxon>Pelagomonadaceae</taxon>
        <taxon>Aureococcus</taxon>
    </lineage>
</organism>
<dbReference type="EMBL" id="GL833125">
    <property type="protein sequence ID" value="EGB09719.1"/>
    <property type="molecule type" value="Genomic_DNA"/>
</dbReference>
<dbReference type="GO" id="GO:0005829">
    <property type="term" value="C:cytosol"/>
    <property type="evidence" value="ECO:0007669"/>
    <property type="project" value="TreeGrafter"/>
</dbReference>